<protein>
    <recommendedName>
        <fullName evidence="3">Carboxypeptidase-like regulatory domain-containing protein</fullName>
    </recommendedName>
</protein>
<gene>
    <name evidence="1" type="ORF">GN157_11755</name>
</gene>
<reference evidence="1 2" key="1">
    <citation type="submission" date="2019-12" db="EMBL/GenBank/DDBJ databases">
        <authorList>
            <person name="Sun J.-Q."/>
        </authorList>
    </citation>
    <scope>NUCLEOTIDE SEQUENCE [LARGE SCALE GENOMIC DNA]</scope>
    <source>
        <strain evidence="1 2">JCM 17928</strain>
    </source>
</reference>
<proteinExistence type="predicted"/>
<dbReference type="OrthoDB" id="1454537at2"/>
<dbReference type="AlphaFoldDB" id="A0A6N8HFA0"/>
<sequence>MLKKMTIIFLLSFLCLPTVLLSQIQLIDEKDSIAVPHAHVFLDDVFYTYSKENGVFYIDKKQMFDTLKISHLSYKDKLISYNDFQNNDIVYLEQKNTILNEVFVNYKKQKKRIKTIFPERATRDYIRDKYDILLIDDTTPTIGRIENSDSINISRAVYIPNNDRKHKALIRKIILKSVDKEIENDVQYIPFKVNLMTYDTITNTPKDKILTEDLTVGKKQGETVVIDLYKCENIELPVSGICIVVSVYSQLHYVYNDFIGPPRFDVVSIKKTSGVHEYYLYYSPFWKEPNYSKRREQVFNWGIEVEYID</sequence>
<dbReference type="EMBL" id="WOWP01000045">
    <property type="protein sequence ID" value="MUV04383.1"/>
    <property type="molecule type" value="Genomic_DNA"/>
</dbReference>
<accession>A0A6N8HFA0</accession>
<evidence type="ECO:0000313" key="2">
    <source>
        <dbReference type="Proteomes" id="UP000433945"/>
    </source>
</evidence>
<name>A0A6N8HFA0_9FLAO</name>
<evidence type="ECO:0000313" key="1">
    <source>
        <dbReference type="EMBL" id="MUV04383.1"/>
    </source>
</evidence>
<comment type="caution">
    <text evidence="1">The sequence shown here is derived from an EMBL/GenBank/DDBJ whole genome shotgun (WGS) entry which is preliminary data.</text>
</comment>
<keyword evidence="2" id="KW-1185">Reference proteome</keyword>
<evidence type="ECO:0008006" key="3">
    <source>
        <dbReference type="Google" id="ProtNLM"/>
    </source>
</evidence>
<dbReference type="Proteomes" id="UP000433945">
    <property type="component" value="Unassembled WGS sequence"/>
</dbReference>
<organism evidence="1 2">
    <name type="scientific">Flavobacterium rakeshii</name>
    <dbReference type="NCBI Taxonomy" id="1038845"/>
    <lineage>
        <taxon>Bacteria</taxon>
        <taxon>Pseudomonadati</taxon>
        <taxon>Bacteroidota</taxon>
        <taxon>Flavobacteriia</taxon>
        <taxon>Flavobacteriales</taxon>
        <taxon>Flavobacteriaceae</taxon>
        <taxon>Flavobacterium</taxon>
    </lineage>
</organism>